<dbReference type="InterPro" id="IPR036273">
    <property type="entry name" value="CRAL/TRIO_N_dom_sf"/>
</dbReference>
<dbReference type="InterPro" id="IPR009038">
    <property type="entry name" value="GOLD_dom"/>
</dbReference>
<dbReference type="PANTHER" id="PTHR23324">
    <property type="entry name" value="SEC14 RELATED PROTEIN"/>
    <property type="match status" value="1"/>
</dbReference>
<dbReference type="EMBL" id="BPLQ01015634">
    <property type="protein sequence ID" value="GIY89476.1"/>
    <property type="molecule type" value="Genomic_DNA"/>
</dbReference>
<evidence type="ECO:0000259" key="1">
    <source>
        <dbReference type="PROSITE" id="PS50191"/>
    </source>
</evidence>
<dbReference type="GO" id="GO:0005737">
    <property type="term" value="C:cytoplasm"/>
    <property type="evidence" value="ECO:0007669"/>
    <property type="project" value="TreeGrafter"/>
</dbReference>
<dbReference type="SUPFAM" id="SSF52087">
    <property type="entry name" value="CRAL/TRIO domain"/>
    <property type="match status" value="1"/>
</dbReference>
<feature type="domain" description="GOLD" evidence="2">
    <location>
        <begin position="297"/>
        <end position="405"/>
    </location>
</feature>
<dbReference type="PROSITE" id="PS50866">
    <property type="entry name" value="GOLD"/>
    <property type="match status" value="1"/>
</dbReference>
<gene>
    <name evidence="3" type="primary">Sec14l2</name>
    <name evidence="3" type="ORF">CDAR_478741</name>
</gene>
<dbReference type="Pfam" id="PF00650">
    <property type="entry name" value="CRAL_TRIO"/>
    <property type="match status" value="1"/>
</dbReference>
<comment type="caution">
    <text evidence="3">The sequence shown here is derived from an EMBL/GenBank/DDBJ whole genome shotgun (WGS) entry which is preliminary data.</text>
</comment>
<feature type="domain" description="CRAL-TRIO" evidence="1">
    <location>
        <begin position="97"/>
        <end position="271"/>
    </location>
</feature>
<dbReference type="PANTHER" id="PTHR23324:SF83">
    <property type="entry name" value="SEC14-LIKE PROTEIN 2"/>
    <property type="match status" value="1"/>
</dbReference>
<dbReference type="Gene3D" id="3.40.525.10">
    <property type="entry name" value="CRAL-TRIO lipid binding domain"/>
    <property type="match status" value="1"/>
</dbReference>
<dbReference type="InterPro" id="IPR001251">
    <property type="entry name" value="CRAL-TRIO_dom"/>
</dbReference>
<dbReference type="PRINTS" id="PR00180">
    <property type="entry name" value="CRETINALDHBP"/>
</dbReference>
<dbReference type="CDD" id="cd00170">
    <property type="entry name" value="SEC14"/>
    <property type="match status" value="1"/>
</dbReference>
<dbReference type="PROSITE" id="PS50191">
    <property type="entry name" value="CRAL_TRIO"/>
    <property type="match status" value="1"/>
</dbReference>
<dbReference type="SMART" id="SM01100">
    <property type="entry name" value="CRAL_TRIO_N"/>
    <property type="match status" value="1"/>
</dbReference>
<dbReference type="SUPFAM" id="SSF46938">
    <property type="entry name" value="CRAL/TRIO N-terminal domain"/>
    <property type="match status" value="1"/>
</dbReference>
<evidence type="ECO:0000259" key="2">
    <source>
        <dbReference type="PROSITE" id="PS50866"/>
    </source>
</evidence>
<dbReference type="AlphaFoldDB" id="A0AAV4X639"/>
<name>A0AAV4X639_9ARAC</name>
<accession>A0AAV4X639</accession>
<dbReference type="InterPro" id="IPR036865">
    <property type="entry name" value="CRAL-TRIO_dom_sf"/>
</dbReference>
<protein>
    <submittedName>
        <fullName evidence="3">SEC14-like protein 2</fullName>
    </submittedName>
</protein>
<dbReference type="Pfam" id="PF03765">
    <property type="entry name" value="CRAL_TRIO_N"/>
    <property type="match status" value="1"/>
</dbReference>
<keyword evidence="4" id="KW-1185">Reference proteome</keyword>
<dbReference type="InterPro" id="IPR036598">
    <property type="entry name" value="GOLD_dom_sf"/>
</dbReference>
<dbReference type="Proteomes" id="UP001054837">
    <property type="component" value="Unassembled WGS sequence"/>
</dbReference>
<dbReference type="InterPro" id="IPR011074">
    <property type="entry name" value="CRAL/TRIO_N_dom"/>
</dbReference>
<proteinExistence type="predicted"/>
<organism evidence="3 4">
    <name type="scientific">Caerostris darwini</name>
    <dbReference type="NCBI Taxonomy" id="1538125"/>
    <lineage>
        <taxon>Eukaryota</taxon>
        <taxon>Metazoa</taxon>
        <taxon>Ecdysozoa</taxon>
        <taxon>Arthropoda</taxon>
        <taxon>Chelicerata</taxon>
        <taxon>Arachnida</taxon>
        <taxon>Araneae</taxon>
        <taxon>Araneomorphae</taxon>
        <taxon>Entelegynae</taxon>
        <taxon>Araneoidea</taxon>
        <taxon>Araneidae</taxon>
        <taxon>Caerostris</taxon>
    </lineage>
</organism>
<dbReference type="SUPFAM" id="SSF101576">
    <property type="entry name" value="Supernatant protein factor (SPF), C-terminal domain"/>
    <property type="match status" value="1"/>
</dbReference>
<evidence type="ECO:0000313" key="4">
    <source>
        <dbReference type="Proteomes" id="UP001054837"/>
    </source>
</evidence>
<evidence type="ECO:0000313" key="3">
    <source>
        <dbReference type="EMBL" id="GIY89476.1"/>
    </source>
</evidence>
<dbReference type="InterPro" id="IPR051064">
    <property type="entry name" value="SEC14/CRAL-TRIO_domain"/>
</dbReference>
<dbReference type="Gene3D" id="2.60.120.680">
    <property type="entry name" value="GOLD domain"/>
    <property type="match status" value="1"/>
</dbReference>
<reference evidence="3 4" key="1">
    <citation type="submission" date="2021-06" db="EMBL/GenBank/DDBJ databases">
        <title>Caerostris darwini draft genome.</title>
        <authorList>
            <person name="Kono N."/>
            <person name="Arakawa K."/>
        </authorList>
    </citation>
    <scope>NUCLEOTIDE SEQUENCE [LARGE SCALE GENOMIC DNA]</scope>
</reference>
<sequence length="418" mass="48767">MCTILKIKGRKKQIISSITFVKMSGHVGNLNPHQEQALKKLKEKTKDVYNSSYDDYYYLRWLRAREFDVAKAETMMRKNIAFRKKIGADTILEDYVVPELINKYYPRGYIGPDKDGCPVRYLPFKNLDLKGFAYSVKKSEVLKFLTFLFEHDIKEMEEMFKKTGKVIEKHSYILDIDGYTFHRATNRDAISLLNDILKLYEAHYPERMKIAFFINAPIYFNIVLNLSKPFLSENTLEKFRIYGKDFKQYLLKEIDEDILPKFLGGTRTDPDGNPLCESFINFGGLIPPEEYVLKKSAKSLEEDNDVSSVKIPRLSSRLIYIPVSEVDTKLEWVFETSTQDISVSFYFRKGDEDELQELMPPERVSCHLVPESGTFMCDRSGTYALKFDNTYSWLSSKRVFYKIKVIRPDEADNENSLT</sequence>
<dbReference type="SMART" id="SM00516">
    <property type="entry name" value="SEC14"/>
    <property type="match status" value="1"/>
</dbReference>